<comment type="cofactor">
    <cofactor evidence="1">
        <name>pyridoxal 5'-phosphate</name>
        <dbReference type="ChEBI" id="CHEBI:597326"/>
    </cofactor>
</comment>
<dbReference type="PANTHER" id="PTHR46383">
    <property type="entry name" value="ASPARTATE AMINOTRANSFERASE"/>
    <property type="match status" value="1"/>
</dbReference>
<name>A0ABS5JVL1_9BACT</name>
<dbReference type="CDD" id="cd00609">
    <property type="entry name" value="AAT_like"/>
    <property type="match status" value="1"/>
</dbReference>
<accession>A0ABS5JVL1</accession>
<evidence type="ECO:0000313" key="7">
    <source>
        <dbReference type="EMBL" id="MBS2098884.1"/>
    </source>
</evidence>
<gene>
    <name evidence="7" type="ORF">KEM10_11390</name>
</gene>
<keyword evidence="3 7" id="KW-0032">Aminotransferase</keyword>
<keyword evidence="5" id="KW-0663">Pyridoxal phosphate</keyword>
<reference evidence="7 8" key="1">
    <citation type="journal article" date="2015" name="Int. J. Syst. Evol. Microbiol.">
        <title>Carboxylicivirga linearis sp. nov., isolated from a sea cucumber culture pond.</title>
        <authorList>
            <person name="Wang F.Q."/>
            <person name="Zhou Y.X."/>
            <person name="Lin X.Z."/>
            <person name="Chen G.J."/>
            <person name="Du Z.J."/>
        </authorList>
    </citation>
    <scope>NUCLEOTIDE SEQUENCE [LARGE SCALE GENOMIC DNA]</scope>
    <source>
        <strain evidence="7 8">FB218</strain>
    </source>
</reference>
<evidence type="ECO:0000259" key="6">
    <source>
        <dbReference type="Pfam" id="PF00155"/>
    </source>
</evidence>
<evidence type="ECO:0000256" key="5">
    <source>
        <dbReference type="ARBA" id="ARBA00022898"/>
    </source>
</evidence>
<dbReference type="Gene3D" id="3.90.1150.100">
    <property type="match status" value="1"/>
</dbReference>
<dbReference type="EMBL" id="JAGUCO010000007">
    <property type="protein sequence ID" value="MBS2098884.1"/>
    <property type="molecule type" value="Genomic_DNA"/>
</dbReference>
<comment type="caution">
    <text evidence="7">The sequence shown here is derived from an EMBL/GenBank/DDBJ whole genome shotgun (WGS) entry which is preliminary data.</text>
</comment>
<dbReference type="InterPro" id="IPR050596">
    <property type="entry name" value="AspAT/PAT-like"/>
</dbReference>
<proteinExistence type="inferred from homology"/>
<dbReference type="SUPFAM" id="SSF53383">
    <property type="entry name" value="PLP-dependent transferases"/>
    <property type="match status" value="1"/>
</dbReference>
<dbReference type="Gene3D" id="6.10.120.10">
    <property type="entry name" value="Bacterial aspartate aminotransferase, helical domain"/>
    <property type="match status" value="1"/>
</dbReference>
<keyword evidence="8" id="KW-1185">Reference proteome</keyword>
<dbReference type="Pfam" id="PF00155">
    <property type="entry name" value="Aminotran_1_2"/>
    <property type="match status" value="1"/>
</dbReference>
<evidence type="ECO:0000313" key="8">
    <source>
        <dbReference type="Proteomes" id="UP000708576"/>
    </source>
</evidence>
<protein>
    <submittedName>
        <fullName evidence="7">Pyridoxal phosphate-dependent aminotransferase</fullName>
    </submittedName>
</protein>
<feature type="domain" description="Aminotransferase class I/classII large" evidence="6">
    <location>
        <begin position="67"/>
        <end position="353"/>
    </location>
</feature>
<dbReference type="PANTHER" id="PTHR46383:SF1">
    <property type="entry name" value="ASPARTATE AMINOTRANSFERASE"/>
    <property type="match status" value="1"/>
</dbReference>
<evidence type="ECO:0000256" key="3">
    <source>
        <dbReference type="ARBA" id="ARBA00022576"/>
    </source>
</evidence>
<dbReference type="InterPro" id="IPR015424">
    <property type="entry name" value="PyrdxlP-dep_Trfase"/>
</dbReference>
<evidence type="ECO:0000256" key="2">
    <source>
        <dbReference type="ARBA" id="ARBA00007441"/>
    </source>
</evidence>
<dbReference type="GO" id="GO:0008483">
    <property type="term" value="F:transaminase activity"/>
    <property type="evidence" value="ECO:0007669"/>
    <property type="project" value="UniProtKB-KW"/>
</dbReference>
<evidence type="ECO:0000256" key="4">
    <source>
        <dbReference type="ARBA" id="ARBA00022679"/>
    </source>
</evidence>
<sequence>MQQHLSTPISIELVDKILEKYQLEDLNQATIREIVSVVNDIEEESGEKYIRMEMGVPGLKPSTIGTNAEINALQRGVASKYPMLEGIKELKQAASSFVKAFMNLDISPEGCVPTVGSMQASYANFLVTGQLYPEKDTVLFIDPGFPVQKQQLDVLGYKYESFDVYDFRGEALREKLESYFSTGRIASVIYSNPNNPTWICFTDSELRIIGELATKYDVVIIEDLAYFAMDFRKDLSCPFEEPYQASVGRYTDHYVLLISSSKAFSYAGQRTGLMCVSDKLFHRKYDHLQKRFGLPKYGQVLVSRVLYSLSSGTSHSAQYALAAMLKAASDGKFKFLDEVKEYGIRGGWMKELFLSNGFELIYDRDMNEPLADGFYFTVRYGNMSGGELLKELLYYGISAITLGKTGSKQQGLRACVSQTGKERFAELKERLELFRNNHT</sequence>
<dbReference type="InterPro" id="IPR004839">
    <property type="entry name" value="Aminotransferase_I/II_large"/>
</dbReference>
<keyword evidence="4" id="KW-0808">Transferase</keyword>
<dbReference type="Proteomes" id="UP000708576">
    <property type="component" value="Unassembled WGS sequence"/>
</dbReference>
<comment type="similarity">
    <text evidence="2">Belongs to the class-I pyridoxal-phosphate-dependent aminotransferase family.</text>
</comment>
<organism evidence="7 8">
    <name type="scientific">Carboxylicivirga linearis</name>
    <dbReference type="NCBI Taxonomy" id="1628157"/>
    <lineage>
        <taxon>Bacteria</taxon>
        <taxon>Pseudomonadati</taxon>
        <taxon>Bacteroidota</taxon>
        <taxon>Bacteroidia</taxon>
        <taxon>Marinilabiliales</taxon>
        <taxon>Marinilabiliaceae</taxon>
        <taxon>Carboxylicivirga</taxon>
    </lineage>
</organism>
<evidence type="ECO:0000256" key="1">
    <source>
        <dbReference type="ARBA" id="ARBA00001933"/>
    </source>
</evidence>